<comment type="caution">
    <text evidence="1">The sequence shown here is derived from an EMBL/GenBank/DDBJ whole genome shotgun (WGS) entry which is preliminary data.</text>
</comment>
<evidence type="ECO:0000313" key="1">
    <source>
        <dbReference type="EMBL" id="PBJ93882.1"/>
    </source>
</evidence>
<accession>A0A2A3M1V9</accession>
<dbReference type="RefSeq" id="WP_023383755.1">
    <property type="nucleotide sequence ID" value="NZ_NTME01000022.1"/>
</dbReference>
<organism evidence="1 2">
    <name type="scientific">Pseudomonas plecoglossicida</name>
    <dbReference type="NCBI Taxonomy" id="70775"/>
    <lineage>
        <taxon>Bacteria</taxon>
        <taxon>Pseudomonadati</taxon>
        <taxon>Pseudomonadota</taxon>
        <taxon>Gammaproteobacteria</taxon>
        <taxon>Pseudomonadales</taxon>
        <taxon>Pseudomonadaceae</taxon>
        <taxon>Pseudomonas</taxon>
    </lineage>
</organism>
<name>A0A2A3M1V9_PSEDL</name>
<protein>
    <submittedName>
        <fullName evidence="1">Uncharacterized protein</fullName>
    </submittedName>
</protein>
<dbReference type="Proteomes" id="UP000218102">
    <property type="component" value="Unassembled WGS sequence"/>
</dbReference>
<reference evidence="1 2" key="1">
    <citation type="submission" date="2017-09" db="EMBL/GenBank/DDBJ databases">
        <authorList>
            <person name="Ehlers B."/>
            <person name="Leendertz F.H."/>
        </authorList>
    </citation>
    <scope>NUCLEOTIDE SEQUENCE [LARGE SCALE GENOMIC DNA]</scope>
    <source>
        <strain evidence="1 2">DJ-1</strain>
    </source>
</reference>
<dbReference type="EMBL" id="NTME01000022">
    <property type="protein sequence ID" value="PBJ93882.1"/>
    <property type="molecule type" value="Genomic_DNA"/>
</dbReference>
<evidence type="ECO:0000313" key="2">
    <source>
        <dbReference type="Proteomes" id="UP000218102"/>
    </source>
</evidence>
<dbReference type="AlphaFoldDB" id="A0A2A3M1V9"/>
<sequence length="135" mass="14869">MCNRNLIEEWSWDGSSIDGIKRFAAELGIGLQKFVESFFCDGWPETVPEPYRGVVKGPISRDFTQGENSLAGHQNYTHILAIDLAGAALVMDITGCLYTDGEIQTLVERPAADALAKVDEYRLGGSAYRPEVREA</sequence>
<gene>
    <name evidence="1" type="ORF">CMV24_19600</name>
</gene>
<proteinExistence type="predicted"/>